<gene>
    <name evidence="1" type="ORF">KGMB02408_44430</name>
</gene>
<sequence>MEQIQEAMANYDYETVLSLIEQKEQTVPLLLQKGKALRGLGLNKEALTAYI</sequence>
<name>A0A401M151_9BACE</name>
<accession>A0A401M151</accession>
<comment type="caution">
    <text evidence="1">The sequence shown here is derived from an EMBL/GenBank/DDBJ whole genome shotgun (WGS) entry which is preliminary data.</text>
</comment>
<keyword evidence="2" id="KW-1185">Reference proteome</keyword>
<evidence type="ECO:0000313" key="2">
    <source>
        <dbReference type="Proteomes" id="UP000288079"/>
    </source>
</evidence>
<dbReference type="Proteomes" id="UP000288079">
    <property type="component" value="Unassembled WGS sequence"/>
</dbReference>
<protein>
    <submittedName>
        <fullName evidence="1">Uncharacterized protein</fullName>
    </submittedName>
</protein>
<organism evidence="1 2">
    <name type="scientific">Bacteroides faecalis</name>
    <dbReference type="NCBI Taxonomy" id="2447885"/>
    <lineage>
        <taxon>Bacteria</taxon>
        <taxon>Pseudomonadati</taxon>
        <taxon>Bacteroidota</taxon>
        <taxon>Bacteroidia</taxon>
        <taxon>Bacteroidales</taxon>
        <taxon>Bacteroidaceae</taxon>
        <taxon>Bacteroides</taxon>
    </lineage>
</organism>
<proteinExistence type="predicted"/>
<dbReference type="AlphaFoldDB" id="A0A401M151"/>
<dbReference type="EMBL" id="BHWB01000027">
    <property type="protein sequence ID" value="GCB37498.1"/>
    <property type="molecule type" value="Genomic_DNA"/>
</dbReference>
<reference evidence="1 2" key="1">
    <citation type="submission" date="2018-10" db="EMBL/GenBank/DDBJ databases">
        <title>Draft Genome Sequence of Bacteroides sp. KCTC 15687.</title>
        <authorList>
            <person name="Yu S.Y."/>
            <person name="Kim J.S."/>
            <person name="Oh B.S."/>
            <person name="Park S.H."/>
            <person name="Kang S.W."/>
            <person name="Park J.E."/>
            <person name="Choi S.H."/>
            <person name="Han K.I."/>
            <person name="Lee K.C."/>
            <person name="Eom M.K."/>
            <person name="Suh M.K."/>
            <person name="Lee D.H."/>
            <person name="Yoon H."/>
            <person name="Kim B."/>
            <person name="Yang S.J."/>
            <person name="Lee J.S."/>
            <person name="Lee J.H."/>
        </authorList>
    </citation>
    <scope>NUCLEOTIDE SEQUENCE [LARGE SCALE GENOMIC DNA]</scope>
    <source>
        <strain evidence="1 2">KCTC 15687</strain>
    </source>
</reference>
<evidence type="ECO:0000313" key="1">
    <source>
        <dbReference type="EMBL" id="GCB37498.1"/>
    </source>
</evidence>